<dbReference type="SUPFAM" id="SSF53067">
    <property type="entry name" value="Actin-like ATPase domain"/>
    <property type="match status" value="1"/>
</dbReference>
<dbReference type="Pfam" id="PF00480">
    <property type="entry name" value="ROK"/>
    <property type="match status" value="1"/>
</dbReference>
<dbReference type="GO" id="GO:0003700">
    <property type="term" value="F:DNA-binding transcription factor activity"/>
    <property type="evidence" value="ECO:0007669"/>
    <property type="project" value="InterPro"/>
</dbReference>
<accession>A0A8J2VIL1</accession>
<evidence type="ECO:0000256" key="2">
    <source>
        <dbReference type="ARBA" id="ARBA00006479"/>
    </source>
</evidence>
<dbReference type="Proteomes" id="UP000625210">
    <property type="component" value="Unassembled WGS sequence"/>
</dbReference>
<dbReference type="PANTHER" id="PTHR18964:SF149">
    <property type="entry name" value="BIFUNCTIONAL UDP-N-ACETYLGLUCOSAMINE 2-EPIMERASE_N-ACETYLMANNOSAMINE KINASE"/>
    <property type="match status" value="1"/>
</dbReference>
<dbReference type="PROSITE" id="PS01125">
    <property type="entry name" value="ROK"/>
    <property type="match status" value="1"/>
</dbReference>
<evidence type="ECO:0000259" key="5">
    <source>
        <dbReference type="Pfam" id="PF12802"/>
    </source>
</evidence>
<feature type="domain" description="HTH marR-type" evidence="5">
    <location>
        <begin position="15"/>
        <end position="59"/>
    </location>
</feature>
<evidence type="ECO:0000256" key="3">
    <source>
        <dbReference type="ARBA" id="ARBA00022629"/>
    </source>
</evidence>
<keyword evidence="7" id="KW-1185">Reference proteome</keyword>
<dbReference type="InterPro" id="IPR011991">
    <property type="entry name" value="ArsR-like_HTH"/>
</dbReference>
<dbReference type="PANTHER" id="PTHR18964">
    <property type="entry name" value="ROK (REPRESSOR, ORF, KINASE) FAMILY"/>
    <property type="match status" value="1"/>
</dbReference>
<dbReference type="SUPFAM" id="SSF46785">
    <property type="entry name" value="Winged helix' DNA-binding domain"/>
    <property type="match status" value="1"/>
</dbReference>
<keyword evidence="3" id="KW-0859">Xylose metabolism</keyword>
<dbReference type="InterPro" id="IPR036390">
    <property type="entry name" value="WH_DNA-bd_sf"/>
</dbReference>
<dbReference type="Gene3D" id="3.30.420.40">
    <property type="match status" value="2"/>
</dbReference>
<dbReference type="GO" id="GO:0003677">
    <property type="term" value="F:DNA binding"/>
    <property type="evidence" value="ECO:0007669"/>
    <property type="project" value="UniProtKB-KW"/>
</dbReference>
<evidence type="ECO:0000313" key="6">
    <source>
        <dbReference type="EMBL" id="GGE24337.1"/>
    </source>
</evidence>
<dbReference type="CDD" id="cd00090">
    <property type="entry name" value="HTH_ARSR"/>
    <property type="match status" value="1"/>
</dbReference>
<reference evidence="6" key="2">
    <citation type="submission" date="2020-09" db="EMBL/GenBank/DDBJ databases">
        <authorList>
            <person name="Sun Q."/>
            <person name="Zhou Y."/>
        </authorList>
    </citation>
    <scope>NUCLEOTIDE SEQUENCE</scope>
    <source>
        <strain evidence="6">CGMCC 1.15179</strain>
    </source>
</reference>
<dbReference type="InterPro" id="IPR036388">
    <property type="entry name" value="WH-like_DNA-bd_sf"/>
</dbReference>
<sequence length="403" mass="43092">MPLIRGNHRLLKKVNQTQVLDIIRTSGPLSKAELAKRTRLTFAAVSKIVKGLEETGIIVPIGEGKSSGGRKPILYQLNPDAFVAAAVELSVEDVKMALLDVRTRVVGEIRVPAPPNREPSDYVDTIASCLNRLLEETGVEKDKILGMGVSSPGPVDAGTGEVFYPPNLPKWGIVPLKSLLEESLGLVVKVEKDGNVSALGERWLGAGKDVDNLVYVLVGEGIGGGILINGALYRGSLFGAGEIGHGTVDMNGPRCNCGNTGCLEVMASGLAVVKKVKSELEKGETSSFYEQPENLSFPIVLKALQEGDGLTQQAFREAAQILGMGITGVLNSFNPERVIIGGKVPRAFPEMVDIAAQTARERVISVFRDKVCVVPEELGERSALIGAAALVLEELFTLRWMKS</sequence>
<comment type="caution">
    <text evidence="6">The sequence shown here is derived from an EMBL/GenBank/DDBJ whole genome shotgun (WGS) entry which is preliminary data.</text>
</comment>
<dbReference type="InterPro" id="IPR043129">
    <property type="entry name" value="ATPase_NBD"/>
</dbReference>
<evidence type="ECO:0000256" key="1">
    <source>
        <dbReference type="ARBA" id="ARBA00002486"/>
    </source>
</evidence>
<evidence type="ECO:0000313" key="7">
    <source>
        <dbReference type="Proteomes" id="UP000625210"/>
    </source>
</evidence>
<proteinExistence type="inferred from homology"/>
<keyword evidence="6" id="KW-0418">Kinase</keyword>
<dbReference type="Gene3D" id="1.10.10.10">
    <property type="entry name" value="Winged helix-like DNA-binding domain superfamily/Winged helix DNA-binding domain"/>
    <property type="match status" value="1"/>
</dbReference>
<reference evidence="6" key="1">
    <citation type="journal article" date="2014" name="Int. J. Syst. Evol. Microbiol.">
        <title>Complete genome sequence of Corynebacterium casei LMG S-19264T (=DSM 44701T), isolated from a smear-ripened cheese.</title>
        <authorList>
            <consortium name="US DOE Joint Genome Institute (JGI-PGF)"/>
            <person name="Walter F."/>
            <person name="Albersmeier A."/>
            <person name="Kalinowski J."/>
            <person name="Ruckert C."/>
        </authorList>
    </citation>
    <scope>NUCLEOTIDE SEQUENCE</scope>
    <source>
        <strain evidence="6">CGMCC 1.15179</strain>
    </source>
</reference>
<keyword evidence="6" id="KW-0808">Transferase</keyword>
<dbReference type="RefSeq" id="WP_188648517.1">
    <property type="nucleotide sequence ID" value="NZ_BMHQ01000010.1"/>
</dbReference>
<dbReference type="GO" id="GO:0004674">
    <property type="term" value="F:protein serine/threonine kinase activity"/>
    <property type="evidence" value="ECO:0007669"/>
    <property type="project" value="UniProtKB-KW"/>
</dbReference>
<keyword evidence="3" id="KW-0119">Carbohydrate metabolism</keyword>
<organism evidence="6 7">
    <name type="scientific">Marinithermofilum abyssi</name>
    <dbReference type="NCBI Taxonomy" id="1571185"/>
    <lineage>
        <taxon>Bacteria</taxon>
        <taxon>Bacillati</taxon>
        <taxon>Bacillota</taxon>
        <taxon>Bacilli</taxon>
        <taxon>Bacillales</taxon>
        <taxon>Thermoactinomycetaceae</taxon>
        <taxon>Marinithermofilum</taxon>
    </lineage>
</organism>
<dbReference type="EMBL" id="BMHQ01000010">
    <property type="protein sequence ID" value="GGE24337.1"/>
    <property type="molecule type" value="Genomic_DNA"/>
</dbReference>
<protein>
    <submittedName>
        <fullName evidence="6">Serine/threonine protein kinase</fullName>
    </submittedName>
</protein>
<comment type="similarity">
    <text evidence="2">Belongs to the ROK (NagC/XylR) family.</text>
</comment>
<dbReference type="Pfam" id="PF12802">
    <property type="entry name" value="MarR_2"/>
    <property type="match status" value="1"/>
</dbReference>
<dbReference type="AlphaFoldDB" id="A0A8J2VIL1"/>
<gene>
    <name evidence="6" type="ORF">GCM10011571_28100</name>
</gene>
<comment type="function">
    <text evidence="1">Transcriptional repressor of xylose-utilizing enzymes.</text>
</comment>
<evidence type="ECO:0000256" key="4">
    <source>
        <dbReference type="ARBA" id="ARBA00023125"/>
    </source>
</evidence>
<keyword evidence="4" id="KW-0238">DNA-binding</keyword>
<dbReference type="InterPro" id="IPR049874">
    <property type="entry name" value="ROK_cs"/>
</dbReference>
<dbReference type="GO" id="GO:0042732">
    <property type="term" value="P:D-xylose metabolic process"/>
    <property type="evidence" value="ECO:0007669"/>
    <property type="project" value="UniProtKB-KW"/>
</dbReference>
<dbReference type="InterPro" id="IPR000835">
    <property type="entry name" value="HTH_MarR-typ"/>
</dbReference>
<dbReference type="InterPro" id="IPR000600">
    <property type="entry name" value="ROK"/>
</dbReference>
<name>A0A8J2VIL1_9BACL</name>
<keyword evidence="6" id="KW-0723">Serine/threonine-protein kinase</keyword>